<feature type="transmembrane region" description="Helical" evidence="1">
    <location>
        <begin position="158"/>
        <end position="180"/>
    </location>
</feature>
<feature type="domain" description="DUF6534" evidence="2">
    <location>
        <begin position="450"/>
        <end position="493"/>
    </location>
</feature>
<dbReference type="InterPro" id="IPR045339">
    <property type="entry name" value="DUF6534"/>
</dbReference>
<dbReference type="InParanoid" id="A0A409W329"/>
<evidence type="ECO:0000256" key="1">
    <source>
        <dbReference type="SAM" id="Phobius"/>
    </source>
</evidence>
<keyword evidence="1" id="KW-1133">Transmembrane helix</keyword>
<evidence type="ECO:0000313" key="4">
    <source>
        <dbReference type="Proteomes" id="UP000284706"/>
    </source>
</evidence>
<dbReference type="PANTHER" id="PTHR40465:SF1">
    <property type="entry name" value="DUF6534 DOMAIN-CONTAINING PROTEIN"/>
    <property type="match status" value="1"/>
</dbReference>
<dbReference type="AlphaFoldDB" id="A0A409W329"/>
<dbReference type="PANTHER" id="PTHR40465">
    <property type="entry name" value="CHROMOSOME 1, WHOLE GENOME SHOTGUN SEQUENCE"/>
    <property type="match status" value="1"/>
</dbReference>
<comment type="caution">
    <text evidence="3">The sequence shown here is derived from an EMBL/GenBank/DDBJ whole genome shotgun (WGS) entry which is preliminary data.</text>
</comment>
<feature type="transmembrane region" description="Helical" evidence="1">
    <location>
        <begin position="88"/>
        <end position="107"/>
    </location>
</feature>
<dbReference type="Pfam" id="PF20152">
    <property type="entry name" value="DUF6534"/>
    <property type="match status" value="2"/>
</dbReference>
<keyword evidence="4" id="KW-1185">Reference proteome</keyword>
<accession>A0A409W329</accession>
<reference evidence="3 4" key="1">
    <citation type="journal article" date="2018" name="Evol. Lett.">
        <title>Horizontal gene cluster transfer increased hallucinogenic mushroom diversity.</title>
        <authorList>
            <person name="Reynolds H.T."/>
            <person name="Vijayakumar V."/>
            <person name="Gluck-Thaler E."/>
            <person name="Korotkin H.B."/>
            <person name="Matheny P.B."/>
            <person name="Slot J.C."/>
        </authorList>
    </citation>
    <scope>NUCLEOTIDE SEQUENCE [LARGE SCALE GENOMIC DNA]</scope>
    <source>
        <strain evidence="3 4">SRW20</strain>
    </source>
</reference>
<feature type="transmembrane region" description="Helical" evidence="1">
    <location>
        <begin position="119"/>
        <end position="138"/>
    </location>
</feature>
<proteinExistence type="predicted"/>
<feature type="domain" description="DUF6534" evidence="2">
    <location>
        <begin position="165"/>
        <end position="251"/>
    </location>
</feature>
<dbReference type="OrthoDB" id="2745105at2759"/>
<keyword evidence="1" id="KW-0472">Membrane</keyword>
<dbReference type="EMBL" id="NHYE01005434">
    <property type="protein sequence ID" value="PPQ72885.1"/>
    <property type="molecule type" value="Genomic_DNA"/>
</dbReference>
<gene>
    <name evidence="3" type="ORF">CVT26_003506</name>
</gene>
<feature type="transmembrane region" description="Helical" evidence="1">
    <location>
        <begin position="368"/>
        <end position="392"/>
    </location>
</feature>
<feature type="transmembrane region" description="Helical" evidence="1">
    <location>
        <begin position="404"/>
        <end position="423"/>
    </location>
</feature>
<feature type="transmembrane region" description="Helical" evidence="1">
    <location>
        <begin position="200"/>
        <end position="221"/>
    </location>
</feature>
<feature type="transmembrane region" description="Helical" evidence="1">
    <location>
        <begin position="443"/>
        <end position="465"/>
    </location>
</feature>
<evidence type="ECO:0000313" key="3">
    <source>
        <dbReference type="EMBL" id="PPQ72885.1"/>
    </source>
</evidence>
<protein>
    <recommendedName>
        <fullName evidence="2">DUF6534 domain-containing protein</fullName>
    </recommendedName>
</protein>
<feature type="transmembrane region" description="Helical" evidence="1">
    <location>
        <begin position="12"/>
        <end position="35"/>
    </location>
</feature>
<feature type="transmembrane region" description="Helical" evidence="1">
    <location>
        <begin position="47"/>
        <end position="68"/>
    </location>
</feature>
<dbReference type="Proteomes" id="UP000284706">
    <property type="component" value="Unassembled WGS sequence"/>
</dbReference>
<name>A0A409W329_9AGAR</name>
<evidence type="ECO:0000259" key="2">
    <source>
        <dbReference type="Pfam" id="PF20152"/>
    </source>
</evidence>
<keyword evidence="1" id="KW-0812">Transmembrane</keyword>
<organism evidence="3 4">
    <name type="scientific">Gymnopilus dilepis</name>
    <dbReference type="NCBI Taxonomy" id="231916"/>
    <lineage>
        <taxon>Eukaryota</taxon>
        <taxon>Fungi</taxon>
        <taxon>Dikarya</taxon>
        <taxon>Basidiomycota</taxon>
        <taxon>Agaricomycotina</taxon>
        <taxon>Agaricomycetes</taxon>
        <taxon>Agaricomycetidae</taxon>
        <taxon>Agaricales</taxon>
        <taxon>Agaricineae</taxon>
        <taxon>Hymenogastraceae</taxon>
        <taxon>Gymnopilus</taxon>
    </lineage>
</organism>
<feature type="transmembrane region" description="Helical" evidence="1">
    <location>
        <begin position="332"/>
        <end position="356"/>
    </location>
</feature>
<sequence length="494" mass="55134">MDPPTMDETYGAMYIGLLFAVFFQGVLTVQAYIYYENFPQDPQRIKLVVAAVWMTDLAHLILISSAGYHYFIRSWGDNAALLISVEPLNLHLTFIGLASIICQVFFLHRVWLLSNRQTVLVAILGAGCMTTFAFDIGMSVVFSRAPMVTTFTKYVPEVLALFSSSAFIDLVIAALLVYYLNKGRGGIPRSNSIIDRIMQYTVATGLATSLLAFACVIAYVVRPMSFIYIAMHFSLGRLYTNALLASLNARRNLRANTVNVTPLAAIARPRVFSTVLSEPTNMHDLSVYEIEVNTTEDKRKDVLFAVFFQGVLTVQAYNYYENFPQDPRRIKFIVAAVWLTDLVHLVLISSAGYHYFISNWGNDAALGISVQALNLHLAFIGLASIICQVFFLHRVWLLSNRQTLLVALLGIGCLTTFSFDIGMSVVFSKHPIIGTFMKYTPQILALFSSSAFVDLVIAGLLVYYLRLGRGRAPRSNFIIDRIIQYTVATGLATR</sequence>